<evidence type="ECO:0000256" key="2">
    <source>
        <dbReference type="SAM" id="Phobius"/>
    </source>
</evidence>
<keyword evidence="4" id="KW-1185">Reference proteome</keyword>
<name>A0A2I0J6H1_PUNGR</name>
<feature type="transmembrane region" description="Helical" evidence="2">
    <location>
        <begin position="6"/>
        <end position="24"/>
    </location>
</feature>
<dbReference type="EMBL" id="PGOL01002006">
    <property type="protein sequence ID" value="PKI51510.1"/>
    <property type="molecule type" value="Genomic_DNA"/>
</dbReference>
<comment type="caution">
    <text evidence="3">The sequence shown here is derived from an EMBL/GenBank/DDBJ whole genome shotgun (WGS) entry which is preliminary data.</text>
</comment>
<reference evidence="3 4" key="1">
    <citation type="submission" date="2017-11" db="EMBL/GenBank/DDBJ databases">
        <title>De-novo sequencing of pomegranate (Punica granatum L.) genome.</title>
        <authorList>
            <person name="Akparov Z."/>
            <person name="Amiraslanov A."/>
            <person name="Hajiyeva S."/>
            <person name="Abbasov M."/>
            <person name="Kaur K."/>
            <person name="Hamwieh A."/>
            <person name="Solovyev V."/>
            <person name="Salamov A."/>
            <person name="Braich B."/>
            <person name="Kosarev P."/>
            <person name="Mahmoud A."/>
            <person name="Hajiyev E."/>
            <person name="Babayeva S."/>
            <person name="Izzatullayeva V."/>
            <person name="Mammadov A."/>
            <person name="Mammadov A."/>
            <person name="Sharifova S."/>
            <person name="Ojaghi J."/>
            <person name="Eynullazada K."/>
            <person name="Bayramov B."/>
            <person name="Abdulazimova A."/>
            <person name="Shahmuradov I."/>
        </authorList>
    </citation>
    <scope>NUCLEOTIDE SEQUENCE [LARGE SCALE GENOMIC DNA]</scope>
    <source>
        <strain evidence="4">cv. AG2017</strain>
        <tissue evidence="3">Leaf</tissue>
    </source>
</reference>
<keyword evidence="2" id="KW-0812">Transmembrane</keyword>
<dbReference type="Proteomes" id="UP000233551">
    <property type="component" value="Unassembled WGS sequence"/>
</dbReference>
<protein>
    <submittedName>
        <fullName evidence="3">Uncharacterized protein</fullName>
    </submittedName>
</protein>
<accession>A0A2I0J6H1</accession>
<gene>
    <name evidence="3" type="ORF">CRG98_028070</name>
</gene>
<dbReference type="AlphaFoldDB" id="A0A2I0J6H1"/>
<sequence>MDCGRLIFAVIGFSASFFLCIPNLKRWQRQQISAERLRIVSEALDHAEERVARSQERHDRILSQICTFYLTNQNLEEALVGARRAMEEASEFVSTLRKMQMRIISSFPDEVDVFNHVGFD</sequence>
<feature type="coiled-coil region" evidence="1">
    <location>
        <begin position="37"/>
        <end position="92"/>
    </location>
</feature>
<evidence type="ECO:0000313" key="3">
    <source>
        <dbReference type="EMBL" id="PKI51510.1"/>
    </source>
</evidence>
<evidence type="ECO:0000256" key="1">
    <source>
        <dbReference type="SAM" id="Coils"/>
    </source>
</evidence>
<organism evidence="3 4">
    <name type="scientific">Punica granatum</name>
    <name type="common">Pomegranate</name>
    <dbReference type="NCBI Taxonomy" id="22663"/>
    <lineage>
        <taxon>Eukaryota</taxon>
        <taxon>Viridiplantae</taxon>
        <taxon>Streptophyta</taxon>
        <taxon>Embryophyta</taxon>
        <taxon>Tracheophyta</taxon>
        <taxon>Spermatophyta</taxon>
        <taxon>Magnoliopsida</taxon>
        <taxon>eudicotyledons</taxon>
        <taxon>Gunneridae</taxon>
        <taxon>Pentapetalae</taxon>
        <taxon>rosids</taxon>
        <taxon>malvids</taxon>
        <taxon>Myrtales</taxon>
        <taxon>Lythraceae</taxon>
        <taxon>Punica</taxon>
    </lineage>
</organism>
<keyword evidence="2" id="KW-0472">Membrane</keyword>
<keyword evidence="2" id="KW-1133">Transmembrane helix</keyword>
<evidence type="ECO:0000313" key="4">
    <source>
        <dbReference type="Proteomes" id="UP000233551"/>
    </source>
</evidence>
<keyword evidence="1" id="KW-0175">Coiled coil</keyword>
<proteinExistence type="predicted"/>